<feature type="domain" description="DUF4333" evidence="2">
    <location>
        <begin position="18"/>
        <end position="88"/>
    </location>
</feature>
<evidence type="ECO:0000313" key="4">
    <source>
        <dbReference type="Proteomes" id="UP000219435"/>
    </source>
</evidence>
<dbReference type="EMBL" id="OBQI01000001">
    <property type="protein sequence ID" value="SOC48003.1"/>
    <property type="molecule type" value="Genomic_DNA"/>
</dbReference>
<gene>
    <name evidence="3" type="ORF">SAMN05660748_1175</name>
</gene>
<dbReference type="InterPro" id="IPR025637">
    <property type="entry name" value="DUF4333"/>
</dbReference>
<evidence type="ECO:0000259" key="2">
    <source>
        <dbReference type="Pfam" id="PF14230"/>
    </source>
</evidence>
<reference evidence="4" key="1">
    <citation type="submission" date="2017-08" db="EMBL/GenBank/DDBJ databases">
        <authorList>
            <person name="Varghese N."/>
            <person name="Submissions S."/>
        </authorList>
    </citation>
    <scope>NUCLEOTIDE SEQUENCE [LARGE SCALE GENOMIC DNA]</scope>
    <source>
        <strain evidence="4">DSM 4725</strain>
    </source>
</reference>
<organism evidence="3 4">
    <name type="scientific">Blastococcus aggregatus</name>
    <dbReference type="NCBI Taxonomy" id="38502"/>
    <lineage>
        <taxon>Bacteria</taxon>
        <taxon>Bacillati</taxon>
        <taxon>Actinomycetota</taxon>
        <taxon>Actinomycetes</taxon>
        <taxon>Geodermatophilales</taxon>
        <taxon>Geodermatophilaceae</taxon>
        <taxon>Blastococcus</taxon>
    </lineage>
</organism>
<evidence type="ECO:0000313" key="3">
    <source>
        <dbReference type="EMBL" id="SOC48003.1"/>
    </source>
</evidence>
<evidence type="ECO:0000256" key="1">
    <source>
        <dbReference type="SAM" id="SignalP"/>
    </source>
</evidence>
<keyword evidence="1" id="KW-0732">Signal</keyword>
<dbReference type="AlphaFoldDB" id="A0A285V1T5"/>
<accession>A0A285V1T5</accession>
<dbReference type="Pfam" id="PF14230">
    <property type="entry name" value="DUF4333"/>
    <property type="match status" value="1"/>
</dbReference>
<proteinExistence type="predicted"/>
<dbReference type="Proteomes" id="UP000219435">
    <property type="component" value="Unassembled WGS sequence"/>
</dbReference>
<dbReference type="RefSeq" id="WP_217991456.1">
    <property type="nucleotide sequence ID" value="NZ_OBQI01000001.1"/>
</dbReference>
<name>A0A285V1T5_9ACTN</name>
<feature type="chain" id="PRO_5039397210" description="DUF4333 domain-containing protein" evidence="1">
    <location>
        <begin position="20"/>
        <end position="105"/>
    </location>
</feature>
<sequence length="105" mass="10803">MSRRLLLVLMAGAVSTLSACGTVSLGTSSLSDAEVADAAEDALEKEVGTRPDITCPEGLDEEEGASTRCTLTAGDDPVEYGVTVTVTAVGKSTKIDVQVDEEPLD</sequence>
<dbReference type="PROSITE" id="PS51257">
    <property type="entry name" value="PROKAR_LIPOPROTEIN"/>
    <property type="match status" value="1"/>
</dbReference>
<keyword evidence="4" id="KW-1185">Reference proteome</keyword>
<protein>
    <recommendedName>
        <fullName evidence="2">DUF4333 domain-containing protein</fullName>
    </recommendedName>
</protein>
<feature type="signal peptide" evidence="1">
    <location>
        <begin position="1"/>
        <end position="19"/>
    </location>
</feature>